<proteinExistence type="inferred from homology"/>
<sequence length="536" mass="59034">MPALALFTLRAAATGYTRVNLSSCDSYNHITIKKKFCRGTTKTVLWASLISAIGGLLFGYDIGKIYFSPKFNFNEIYYSLHNYASVISGAILQLQKVFNLNCIERERIVGVMLAGAVGGSIVGGYMIDKLGRWTSILLNSIVFIIGALVMSLAHNYATLIVGRILIGFAVAISAMAECVYIAEIAPSNRRGSLITLNELFITLGLLLAYLINYIFIDVANGWRFMFGLSALPAVFLAVSTYFLPNSPRWLLTRGRERDALTTLQKIRETNDVTTEFQLIKESLSAENASIATTRSKKSFRNSAYLASYTFRSLFSSQGKLRKRLGIVVLLALFQQLTGQPNILYYAPTIFKSIGFSNGSDATLATVGLGMIKTIFTFIVLLGIDKIVTWILISELFPPGIKGRASSVASLTNWLTNFLISFTFLDLSDSIGLSALFFIYGGISFISVGFIVSQVPETKRKTLEEISTDMTAPHTISFPCYWRKGHAGRLPLGNEILLQHSSSFEKYAHYEPPSGTLELPESPTSPSPNPINDSHFA</sequence>
<feature type="transmembrane region" description="Helical" evidence="8">
    <location>
        <begin position="324"/>
        <end position="346"/>
    </location>
</feature>
<dbReference type="InterPro" id="IPR036259">
    <property type="entry name" value="MFS_trans_sf"/>
</dbReference>
<feature type="transmembrane region" description="Helical" evidence="8">
    <location>
        <begin position="44"/>
        <end position="63"/>
    </location>
</feature>
<comment type="similarity">
    <text evidence="2">Belongs to the major facilitator superfamily. Sugar transporter (TC 2.A.1.1) family. Glucose transporter subfamily.</text>
</comment>
<feature type="transmembrane region" description="Helical" evidence="8">
    <location>
        <begin position="160"/>
        <end position="182"/>
    </location>
</feature>
<feature type="domain" description="Major facilitator superfamily (MFS) profile" evidence="9">
    <location>
        <begin position="47"/>
        <end position="458"/>
    </location>
</feature>
<dbReference type="OMA" id="APKHYPG"/>
<feature type="transmembrane region" description="Helical" evidence="8">
    <location>
        <begin position="222"/>
        <end position="243"/>
    </location>
</feature>
<evidence type="ECO:0000313" key="11">
    <source>
        <dbReference type="Proteomes" id="UP000009022"/>
    </source>
</evidence>
<keyword evidence="11" id="KW-1185">Reference proteome</keyword>
<dbReference type="EMBL" id="DS985247">
    <property type="protein sequence ID" value="EDV23116.1"/>
    <property type="molecule type" value="Genomic_DNA"/>
</dbReference>
<dbReference type="GO" id="GO:1904659">
    <property type="term" value="P:D-glucose transmembrane transport"/>
    <property type="evidence" value="ECO:0000318"/>
    <property type="project" value="GO_Central"/>
</dbReference>
<dbReference type="SUPFAM" id="SSF103473">
    <property type="entry name" value="MFS general substrate transporter"/>
    <property type="match status" value="1"/>
</dbReference>
<evidence type="ECO:0000256" key="8">
    <source>
        <dbReference type="SAM" id="Phobius"/>
    </source>
</evidence>
<feature type="region of interest" description="Disordered" evidence="7">
    <location>
        <begin position="510"/>
        <end position="536"/>
    </location>
</feature>
<keyword evidence="3" id="KW-0813">Transport</keyword>
<keyword evidence="4 8" id="KW-0812">Transmembrane</keyword>
<dbReference type="InterPro" id="IPR050820">
    <property type="entry name" value="MFS_Sugar_Transporter"/>
</dbReference>
<accession>B3S2L5</accession>
<dbReference type="Pfam" id="PF00083">
    <property type="entry name" value="Sugar_tr"/>
    <property type="match status" value="2"/>
</dbReference>
<evidence type="ECO:0000256" key="3">
    <source>
        <dbReference type="ARBA" id="ARBA00022448"/>
    </source>
</evidence>
<dbReference type="HOGENOM" id="CLU_001265_30_5_1"/>
<keyword evidence="5 8" id="KW-1133">Transmembrane helix</keyword>
<dbReference type="PhylomeDB" id="B3S2L5"/>
<evidence type="ECO:0000256" key="2">
    <source>
        <dbReference type="ARBA" id="ARBA00007004"/>
    </source>
</evidence>
<dbReference type="FunFam" id="1.20.1250.20:FF:000790">
    <property type="entry name" value="Solute carrier family 2 member 10"/>
    <property type="match status" value="1"/>
</dbReference>
<dbReference type="Proteomes" id="UP000009022">
    <property type="component" value="Unassembled WGS sequence"/>
</dbReference>
<keyword evidence="6 8" id="KW-0472">Membrane</keyword>
<dbReference type="InterPro" id="IPR003663">
    <property type="entry name" value="Sugar/inositol_transpt"/>
</dbReference>
<name>B3S2L5_TRIAD</name>
<dbReference type="CTD" id="6755564"/>
<feature type="transmembrane region" description="Helical" evidence="8">
    <location>
        <begin position="430"/>
        <end position="451"/>
    </location>
</feature>
<dbReference type="RefSeq" id="XP_002114026.1">
    <property type="nucleotide sequence ID" value="XM_002113990.1"/>
</dbReference>
<gene>
    <name evidence="10" type="ORF">TRIADDRAFT_58068</name>
</gene>
<feature type="transmembrane region" description="Helical" evidence="8">
    <location>
        <begin position="107"/>
        <end position="127"/>
    </location>
</feature>
<dbReference type="PANTHER" id="PTHR48023">
    <property type="entry name" value="D-XYLOSE-PROTON SYMPORTER-LIKE 2"/>
    <property type="match status" value="1"/>
</dbReference>
<organism evidence="10 11">
    <name type="scientific">Trichoplax adhaerens</name>
    <name type="common">Trichoplax reptans</name>
    <dbReference type="NCBI Taxonomy" id="10228"/>
    <lineage>
        <taxon>Eukaryota</taxon>
        <taxon>Metazoa</taxon>
        <taxon>Placozoa</taxon>
        <taxon>Uniplacotomia</taxon>
        <taxon>Trichoplacea</taxon>
        <taxon>Trichoplacidae</taxon>
        <taxon>Trichoplax</taxon>
    </lineage>
</organism>
<evidence type="ECO:0000259" key="9">
    <source>
        <dbReference type="PROSITE" id="PS50850"/>
    </source>
</evidence>
<feature type="transmembrane region" description="Helical" evidence="8">
    <location>
        <begin position="404"/>
        <end position="424"/>
    </location>
</feature>
<dbReference type="eggNOG" id="KOG0254">
    <property type="taxonomic scope" value="Eukaryota"/>
</dbReference>
<dbReference type="InterPro" id="IPR020846">
    <property type="entry name" value="MFS_dom"/>
</dbReference>
<dbReference type="GeneID" id="6755564"/>
<dbReference type="PANTHER" id="PTHR48023:SF4">
    <property type="entry name" value="D-XYLOSE-PROTON SYMPORTER-LIKE 2"/>
    <property type="match status" value="1"/>
</dbReference>
<evidence type="ECO:0000256" key="7">
    <source>
        <dbReference type="SAM" id="MobiDB-lite"/>
    </source>
</evidence>
<evidence type="ECO:0000313" key="10">
    <source>
        <dbReference type="EMBL" id="EDV23116.1"/>
    </source>
</evidence>
<dbReference type="PRINTS" id="PR00171">
    <property type="entry name" value="SUGRTRNSPORT"/>
</dbReference>
<dbReference type="STRING" id="10228.B3S2L5"/>
<dbReference type="GO" id="GO:0016020">
    <property type="term" value="C:membrane"/>
    <property type="evidence" value="ECO:0000318"/>
    <property type="project" value="GO_Central"/>
</dbReference>
<dbReference type="KEGG" id="tad:TRIADDRAFT_58068"/>
<reference evidence="10 11" key="1">
    <citation type="journal article" date="2008" name="Nature">
        <title>The Trichoplax genome and the nature of placozoans.</title>
        <authorList>
            <person name="Srivastava M."/>
            <person name="Begovic E."/>
            <person name="Chapman J."/>
            <person name="Putnam N.H."/>
            <person name="Hellsten U."/>
            <person name="Kawashima T."/>
            <person name="Kuo A."/>
            <person name="Mitros T."/>
            <person name="Salamov A."/>
            <person name="Carpenter M.L."/>
            <person name="Signorovitch A.Y."/>
            <person name="Moreno M.A."/>
            <person name="Kamm K."/>
            <person name="Grimwood J."/>
            <person name="Schmutz J."/>
            <person name="Shapiro H."/>
            <person name="Grigoriev I.V."/>
            <person name="Buss L.W."/>
            <person name="Schierwater B."/>
            <person name="Dellaporta S.L."/>
            <person name="Rokhsar D.S."/>
        </authorList>
    </citation>
    <scope>NUCLEOTIDE SEQUENCE [LARGE SCALE GENOMIC DNA]</scope>
    <source>
        <strain evidence="10 11">Grell-BS-1999</strain>
    </source>
</reference>
<dbReference type="PROSITE" id="PS50850">
    <property type="entry name" value="MFS"/>
    <property type="match status" value="1"/>
</dbReference>
<evidence type="ECO:0000256" key="6">
    <source>
        <dbReference type="ARBA" id="ARBA00023136"/>
    </source>
</evidence>
<feature type="transmembrane region" description="Helical" evidence="8">
    <location>
        <begin position="136"/>
        <end position="154"/>
    </location>
</feature>
<feature type="transmembrane region" description="Helical" evidence="8">
    <location>
        <begin position="366"/>
        <end position="392"/>
    </location>
</feature>
<dbReference type="InParanoid" id="B3S2L5"/>
<dbReference type="OrthoDB" id="4142200at2759"/>
<protein>
    <recommendedName>
        <fullName evidence="9">Major facilitator superfamily (MFS) profile domain-containing protein</fullName>
    </recommendedName>
</protein>
<evidence type="ECO:0000256" key="5">
    <source>
        <dbReference type="ARBA" id="ARBA00022989"/>
    </source>
</evidence>
<dbReference type="FunCoup" id="B3S2L5">
    <property type="interactions" value="53"/>
</dbReference>
<comment type="subcellular location">
    <subcellularLocation>
        <location evidence="1">Membrane</location>
        <topology evidence="1">Multi-pass membrane protein</topology>
    </subcellularLocation>
</comment>
<feature type="transmembrane region" description="Helical" evidence="8">
    <location>
        <begin position="194"/>
        <end position="216"/>
    </location>
</feature>
<dbReference type="Gene3D" id="1.20.1250.20">
    <property type="entry name" value="MFS general substrate transporter like domains"/>
    <property type="match status" value="2"/>
</dbReference>
<evidence type="ECO:0000256" key="4">
    <source>
        <dbReference type="ARBA" id="ARBA00022692"/>
    </source>
</evidence>
<dbReference type="GO" id="GO:0055056">
    <property type="term" value="F:D-glucose transmembrane transporter activity"/>
    <property type="evidence" value="ECO:0000318"/>
    <property type="project" value="GO_Central"/>
</dbReference>
<evidence type="ECO:0000256" key="1">
    <source>
        <dbReference type="ARBA" id="ARBA00004141"/>
    </source>
</evidence>
<dbReference type="InterPro" id="IPR005828">
    <property type="entry name" value="MFS_sugar_transport-like"/>
</dbReference>
<dbReference type="AlphaFoldDB" id="B3S2L5"/>